<protein>
    <submittedName>
        <fullName evidence="1">Uncharacterized protein</fullName>
    </submittedName>
</protein>
<evidence type="ECO:0000313" key="2">
    <source>
        <dbReference type="Proteomes" id="UP000237819"/>
    </source>
</evidence>
<reference evidence="1 2" key="1">
    <citation type="submission" date="2018-02" db="EMBL/GenBank/DDBJ databases">
        <title>Comparative genomes isolates from brazilian mangrove.</title>
        <authorList>
            <person name="Araujo J.E."/>
            <person name="Taketani R.G."/>
            <person name="Silva M.C.P."/>
            <person name="Loureco M.V."/>
            <person name="Andreote F.D."/>
        </authorList>
    </citation>
    <scope>NUCLEOTIDE SEQUENCE [LARGE SCALE GENOMIC DNA]</scope>
    <source>
        <strain evidence="1 2">Nap-Phe MGV</strain>
    </source>
</reference>
<dbReference type="Proteomes" id="UP000237819">
    <property type="component" value="Unassembled WGS sequence"/>
</dbReference>
<organism evidence="1 2">
    <name type="scientific">Blastopirellula marina</name>
    <dbReference type="NCBI Taxonomy" id="124"/>
    <lineage>
        <taxon>Bacteria</taxon>
        <taxon>Pseudomonadati</taxon>
        <taxon>Planctomycetota</taxon>
        <taxon>Planctomycetia</taxon>
        <taxon>Pirellulales</taxon>
        <taxon>Pirellulaceae</taxon>
        <taxon>Blastopirellula</taxon>
    </lineage>
</organism>
<name>A0A2S8GLX3_9BACT</name>
<gene>
    <name evidence="1" type="ORF">C5Y93_15320</name>
</gene>
<proteinExistence type="predicted"/>
<evidence type="ECO:0000313" key="1">
    <source>
        <dbReference type="EMBL" id="PQO45321.1"/>
    </source>
</evidence>
<sequence>MIVSLSLNDLTQAGCSTLVGNPTAADVRNLLSLMDGMTRTELGVSDSDESGLVITGGFQGCFMCEYMSAHDNRVLINDNGAKQADLQIERDGDRFPAELVVDKEIAEQAALYFLTHEKLDPTWRWQ</sequence>
<dbReference type="EMBL" id="PUHZ01000015">
    <property type="protein sequence ID" value="PQO45321.1"/>
    <property type="molecule type" value="Genomic_DNA"/>
</dbReference>
<accession>A0A2S8GLX3</accession>
<dbReference type="RefSeq" id="WP_105336301.1">
    <property type="nucleotide sequence ID" value="NZ_PUHZ01000015.1"/>
</dbReference>
<dbReference type="AlphaFoldDB" id="A0A2S8GLX3"/>
<comment type="caution">
    <text evidence="1">The sequence shown here is derived from an EMBL/GenBank/DDBJ whole genome shotgun (WGS) entry which is preliminary data.</text>
</comment>